<evidence type="ECO:0000313" key="2">
    <source>
        <dbReference type="EMBL" id="KAK8757421.1"/>
    </source>
</evidence>
<feature type="signal peptide" evidence="1">
    <location>
        <begin position="1"/>
        <end position="22"/>
    </location>
</feature>
<keyword evidence="3" id="KW-1185">Reference proteome</keyword>
<protein>
    <recommendedName>
        <fullName evidence="4">Tick metalloprotease</fullName>
    </recommendedName>
</protein>
<keyword evidence="1" id="KW-0732">Signal</keyword>
<proteinExistence type="predicted"/>
<sequence length="297" mass="33496">MLCNLNLLACWTALACVHSAFGTLENIYVYPRIIESRSSEGKLMLMINEHISLNLQKTSPFTERFSLVYEKDGIQQVEERSAGSLSGELYRDPDNEAAILISRRDGLRLKGVIKGNMIIDHDELAVLRNGAVRHRLSVREVPAENDYHGDDFAYTSETSERLLDHFQERRDSAMSERSSESQGFLNVTVRTSVIVSQEYIVEFQRSKYSAVTTVIDYLGVFFALVNSFFEKFNEHSLDLQLSVASVVLLAKSSESFVQVLPNEKNVINGSTLVTLDLFADSHRGIIGRDDIVIYLSK</sequence>
<feature type="chain" id="PRO_5042863696" description="Tick metalloprotease" evidence="1">
    <location>
        <begin position="23"/>
        <end position="297"/>
    </location>
</feature>
<evidence type="ECO:0008006" key="4">
    <source>
        <dbReference type="Google" id="ProtNLM"/>
    </source>
</evidence>
<comment type="caution">
    <text evidence="2">The sequence shown here is derived from an EMBL/GenBank/DDBJ whole genome shotgun (WGS) entry which is preliminary data.</text>
</comment>
<evidence type="ECO:0000313" key="3">
    <source>
        <dbReference type="Proteomes" id="UP001321473"/>
    </source>
</evidence>
<organism evidence="2 3">
    <name type="scientific">Amblyomma americanum</name>
    <name type="common">Lone star tick</name>
    <dbReference type="NCBI Taxonomy" id="6943"/>
    <lineage>
        <taxon>Eukaryota</taxon>
        <taxon>Metazoa</taxon>
        <taxon>Ecdysozoa</taxon>
        <taxon>Arthropoda</taxon>
        <taxon>Chelicerata</taxon>
        <taxon>Arachnida</taxon>
        <taxon>Acari</taxon>
        <taxon>Parasitiformes</taxon>
        <taxon>Ixodida</taxon>
        <taxon>Ixodoidea</taxon>
        <taxon>Ixodidae</taxon>
        <taxon>Amblyomminae</taxon>
        <taxon>Amblyomma</taxon>
    </lineage>
</organism>
<gene>
    <name evidence="2" type="ORF">V5799_004947</name>
</gene>
<name>A0AAQ4D4N1_AMBAM</name>
<dbReference type="EMBL" id="JARKHS020035217">
    <property type="protein sequence ID" value="KAK8757421.1"/>
    <property type="molecule type" value="Genomic_DNA"/>
</dbReference>
<reference evidence="2 3" key="1">
    <citation type="journal article" date="2023" name="Arcadia Sci">
        <title>De novo assembly of a long-read Amblyomma americanum tick genome.</title>
        <authorList>
            <person name="Chou S."/>
            <person name="Poskanzer K.E."/>
            <person name="Rollins M."/>
            <person name="Thuy-Boun P.S."/>
        </authorList>
    </citation>
    <scope>NUCLEOTIDE SEQUENCE [LARGE SCALE GENOMIC DNA]</scope>
    <source>
        <strain evidence="2">F_SG_1</strain>
        <tissue evidence="2">Salivary glands</tissue>
    </source>
</reference>
<dbReference type="AlphaFoldDB" id="A0AAQ4D4N1"/>
<evidence type="ECO:0000256" key="1">
    <source>
        <dbReference type="SAM" id="SignalP"/>
    </source>
</evidence>
<accession>A0AAQ4D4N1</accession>
<dbReference type="Proteomes" id="UP001321473">
    <property type="component" value="Unassembled WGS sequence"/>
</dbReference>